<dbReference type="NCBIfam" id="TIGR04336">
    <property type="entry name" value="AmmeMemoSam_B"/>
    <property type="match status" value="1"/>
</dbReference>
<dbReference type="PANTHER" id="PTHR11060:SF0">
    <property type="entry name" value="PROTEIN MEMO1"/>
    <property type="match status" value="1"/>
</dbReference>
<dbReference type="Proteomes" id="UP000070520">
    <property type="component" value="Unassembled WGS sequence"/>
</dbReference>
<dbReference type="Pfam" id="PF01875">
    <property type="entry name" value="Memo"/>
    <property type="match status" value="1"/>
</dbReference>
<comment type="caution">
    <text evidence="3">The sequence shown here is derived from an EMBL/GenBank/DDBJ whole genome shotgun (WGS) entry which is preliminary data.</text>
</comment>
<dbReference type="PANTHER" id="PTHR11060">
    <property type="entry name" value="PROTEIN MEMO1"/>
    <property type="match status" value="1"/>
</dbReference>
<protein>
    <recommendedName>
        <fullName evidence="2">MEMO1 family protein AKJ42_00430</fullName>
    </recommendedName>
</protein>
<dbReference type="SUPFAM" id="SSF53213">
    <property type="entry name" value="LigB-like"/>
    <property type="match status" value="1"/>
</dbReference>
<proteinExistence type="inferred from homology"/>
<dbReference type="HAMAP" id="MF_00055">
    <property type="entry name" value="MEMO1"/>
    <property type="match status" value="1"/>
</dbReference>
<dbReference type="NCBIfam" id="NF001987">
    <property type="entry name" value="PRK00782.1"/>
    <property type="match status" value="1"/>
</dbReference>
<dbReference type="AlphaFoldDB" id="A0A133V298"/>
<evidence type="ECO:0000313" key="3">
    <source>
        <dbReference type="EMBL" id="KXB00563.1"/>
    </source>
</evidence>
<keyword evidence="4" id="KW-1185">Reference proteome</keyword>
<dbReference type="InterPro" id="IPR002737">
    <property type="entry name" value="MEMO1_fam"/>
</dbReference>
<evidence type="ECO:0000256" key="1">
    <source>
        <dbReference type="ARBA" id="ARBA00006315"/>
    </source>
</evidence>
<dbReference type="CDD" id="cd07361">
    <property type="entry name" value="MEMO_like"/>
    <property type="match status" value="1"/>
</dbReference>
<gene>
    <name evidence="3" type="ORF">AKJ42_00430</name>
</gene>
<comment type="similarity">
    <text evidence="1 2">Belongs to the MEMO1 family.</text>
</comment>
<reference evidence="3 4" key="1">
    <citation type="journal article" date="2016" name="Sci. Rep.">
        <title>Metabolic traits of an uncultured archaeal lineage -MSBL1- from brine pools of the Red Sea.</title>
        <authorList>
            <person name="Mwirichia R."/>
            <person name="Alam I."/>
            <person name="Rashid M."/>
            <person name="Vinu M."/>
            <person name="Ba-Alawi W."/>
            <person name="Anthony Kamau A."/>
            <person name="Kamanda Ngugi D."/>
            <person name="Goker M."/>
            <person name="Klenk H.P."/>
            <person name="Bajic V."/>
            <person name="Stingl U."/>
        </authorList>
    </citation>
    <scope>NUCLEOTIDE SEQUENCE [LARGE SCALE GENOMIC DNA]</scope>
    <source>
        <strain evidence="3">SCGC-AAA261C02</strain>
    </source>
</reference>
<dbReference type="EMBL" id="LHXW01000002">
    <property type="protein sequence ID" value="KXB00563.1"/>
    <property type="molecule type" value="Genomic_DNA"/>
</dbReference>
<evidence type="ECO:0000313" key="4">
    <source>
        <dbReference type="Proteomes" id="UP000070520"/>
    </source>
</evidence>
<accession>A0A133V298</accession>
<evidence type="ECO:0000256" key="2">
    <source>
        <dbReference type="HAMAP-Rule" id="MF_00055"/>
    </source>
</evidence>
<sequence>MANVRSPAVAGQFYAGTESSLQRQIEECYTHEHGPGRIPEVGAGPRNILGLVSPHAGYPYSGPVAAHGFARLAEDGKPDSFILLGPNHQGIGSGVSIMTTGKWSTPLGELETDNPLAEAIRDSASIIDEDEVAHSREHSVEVQLPFLQHLFGNEFKIVPICMMMQDKETNEEIGQAIAESASEEDVVIIASTDLTHYEPQEAAVSKDGKAIDEILKLDPQGLIRTISDENISMCGYGPVSAMLYAAKELDAQKANLLKYATSGDTSGPMPQVVGYGSIEVTR</sequence>
<name>A0A133V298_9EURY</name>
<dbReference type="PATRIC" id="fig|1698272.3.peg.92"/>
<dbReference type="Gene3D" id="3.40.830.10">
    <property type="entry name" value="LigB-like"/>
    <property type="match status" value="1"/>
</dbReference>
<organism evidence="3 4">
    <name type="scientific">candidate division MSBL1 archaeon SCGC-AAA261C02</name>
    <dbReference type="NCBI Taxonomy" id="1698272"/>
    <lineage>
        <taxon>Archaea</taxon>
        <taxon>Methanobacteriati</taxon>
        <taxon>Methanobacteriota</taxon>
        <taxon>candidate division MSBL1</taxon>
    </lineage>
</organism>